<dbReference type="EMBL" id="CP015401">
    <property type="protein sequence ID" value="ANU57526.1"/>
    <property type="molecule type" value="Genomic_DNA"/>
</dbReference>
<sequence>MITSANIQVLFEYMNHTILKNENRTFPRVLSSLVFIGNHTIKYDIKKCTKYGFSDAKYQK</sequence>
<name>A0A1C7H0K6_9BACE</name>
<keyword evidence="2" id="KW-1185">Reference proteome</keyword>
<dbReference type="KEGG" id="bcae:A4V03_08070"/>
<proteinExistence type="predicted"/>
<evidence type="ECO:0000313" key="1">
    <source>
        <dbReference type="EMBL" id="ANU57526.1"/>
    </source>
</evidence>
<protein>
    <submittedName>
        <fullName evidence="1">Uncharacterized protein</fullName>
    </submittedName>
</protein>
<reference evidence="2" key="1">
    <citation type="submission" date="2016-04" db="EMBL/GenBank/DDBJ databases">
        <title>Complete Genome Sequences of Twelve Strains of a Stable Defined Moderately Diverse Mouse Microbiota 2 (sDMDMm2).</title>
        <authorList>
            <person name="Uchimura Y."/>
            <person name="Wyss M."/>
            <person name="Brugiroux S."/>
            <person name="Limenitakis J.P."/>
            <person name="Stecher B."/>
            <person name="McCoy K.D."/>
            <person name="Macpherson A.J."/>
        </authorList>
    </citation>
    <scope>NUCLEOTIDE SEQUENCE [LARGE SCALE GENOMIC DNA]</scope>
    <source>
        <strain evidence="2">I48</strain>
    </source>
</reference>
<organism evidence="1 2">
    <name type="scientific">Bacteroides caecimuris</name>
    <dbReference type="NCBI Taxonomy" id="1796613"/>
    <lineage>
        <taxon>Bacteria</taxon>
        <taxon>Pseudomonadati</taxon>
        <taxon>Bacteroidota</taxon>
        <taxon>Bacteroidia</taxon>
        <taxon>Bacteroidales</taxon>
        <taxon>Bacteroidaceae</taxon>
        <taxon>Bacteroides</taxon>
    </lineage>
</organism>
<accession>A0A1C7H0K6</accession>
<dbReference type="Proteomes" id="UP000092631">
    <property type="component" value="Chromosome"/>
</dbReference>
<gene>
    <name evidence="1" type="ORF">A4V03_08070</name>
</gene>
<evidence type="ECO:0000313" key="2">
    <source>
        <dbReference type="Proteomes" id="UP000092631"/>
    </source>
</evidence>
<dbReference type="AlphaFoldDB" id="A0A1C7H0K6"/>